<keyword evidence="5" id="KW-0677">Repeat</keyword>
<dbReference type="PANTHER" id="PTHR45624:SF12">
    <property type="entry name" value="MITOCHONDRIAL ORNITHINE TRANSPORTER 1"/>
    <property type="match status" value="1"/>
</dbReference>
<dbReference type="GO" id="GO:1990575">
    <property type="term" value="P:mitochondrial L-ornithine transmembrane transport"/>
    <property type="evidence" value="ECO:0007669"/>
    <property type="project" value="TreeGrafter"/>
</dbReference>
<dbReference type="PANTHER" id="PTHR45624">
    <property type="entry name" value="MITOCHONDRIAL BASIC AMINO ACIDS TRANSPORTER-RELATED"/>
    <property type="match status" value="1"/>
</dbReference>
<evidence type="ECO:0000256" key="1">
    <source>
        <dbReference type="ARBA" id="ARBA00004225"/>
    </source>
</evidence>
<keyword evidence="12" id="KW-1185">Reference proteome</keyword>
<protein>
    <submittedName>
        <fullName evidence="11">Mitochondrial ornithine transporter 1</fullName>
    </submittedName>
</protein>
<accession>A0A1D2N4Y7</accession>
<evidence type="ECO:0000256" key="3">
    <source>
        <dbReference type="ARBA" id="ARBA00022448"/>
    </source>
</evidence>
<evidence type="ECO:0000256" key="2">
    <source>
        <dbReference type="ARBA" id="ARBA00006375"/>
    </source>
</evidence>
<evidence type="ECO:0000256" key="7">
    <source>
        <dbReference type="ARBA" id="ARBA00023128"/>
    </source>
</evidence>
<dbReference type="AlphaFoldDB" id="A0A1D2N4Y7"/>
<evidence type="ECO:0000313" key="11">
    <source>
        <dbReference type="EMBL" id="ODN00340.1"/>
    </source>
</evidence>
<keyword evidence="3 10" id="KW-0813">Transport</keyword>
<comment type="caution">
    <text evidence="11">The sequence shown here is derived from an EMBL/GenBank/DDBJ whole genome shotgun (WGS) entry which is preliminary data.</text>
</comment>
<dbReference type="GO" id="GO:0000064">
    <property type="term" value="F:L-ornithine transmembrane transporter activity"/>
    <property type="evidence" value="ECO:0007669"/>
    <property type="project" value="TreeGrafter"/>
</dbReference>
<dbReference type="OrthoDB" id="409586at2759"/>
<sequence length="325" mass="35478">MASYDRVILPSLVESKASHGVKDIAIDLLAGTAGGTACVYVGQPLDTVKVKMQTFPQMYSKGMIDCLLTTFRKDGIRRGLYAGTVPALVANISENATLFAAYGVCQKAVAVTTRQKVEEMSPIYHAVSGFLAGFFSSLTLCPTELVKCRLQAMRETSAISSVGGGEAPLRYIGPATLCKQILREEGFRGFFHGLSSTFAREMPGYFFFFGGYELSRYLLTPKGKTKDEIGPLRTILCGGIGGTLLWVLIFPTDVVKSRIQINRLNITLLGCLKDIIRHEGVKALYNGLGPTLIRTFPATGALFLAYEYTKKAFNSLTQNNYSIEQ</sequence>
<feature type="repeat" description="Solcar" evidence="9">
    <location>
        <begin position="22"/>
        <end position="108"/>
    </location>
</feature>
<keyword evidence="6" id="KW-1133">Transmembrane helix</keyword>
<evidence type="ECO:0000256" key="6">
    <source>
        <dbReference type="ARBA" id="ARBA00022989"/>
    </source>
</evidence>
<evidence type="ECO:0000313" key="12">
    <source>
        <dbReference type="Proteomes" id="UP000094527"/>
    </source>
</evidence>
<comment type="similarity">
    <text evidence="2 10">Belongs to the mitochondrial carrier (TC 2.A.29) family.</text>
</comment>
<evidence type="ECO:0000256" key="8">
    <source>
        <dbReference type="ARBA" id="ARBA00023136"/>
    </source>
</evidence>
<reference evidence="11 12" key="1">
    <citation type="journal article" date="2016" name="Genome Biol. Evol.">
        <title>Gene Family Evolution Reflects Adaptation to Soil Environmental Stressors in the Genome of the Collembolan Orchesella cincta.</title>
        <authorList>
            <person name="Faddeeva-Vakhrusheva A."/>
            <person name="Derks M.F."/>
            <person name="Anvar S.Y."/>
            <person name="Agamennone V."/>
            <person name="Suring W."/>
            <person name="Smit S."/>
            <person name="van Straalen N.M."/>
            <person name="Roelofs D."/>
        </authorList>
    </citation>
    <scope>NUCLEOTIDE SEQUENCE [LARGE SCALE GENOMIC DNA]</scope>
    <source>
        <tissue evidence="11">Mixed pool</tissue>
    </source>
</reference>
<feature type="repeat" description="Solcar" evidence="9">
    <location>
        <begin position="120"/>
        <end position="218"/>
    </location>
</feature>
<gene>
    <name evidence="11" type="ORF">Ocin01_06349</name>
</gene>
<evidence type="ECO:0000256" key="10">
    <source>
        <dbReference type="RuleBase" id="RU000488"/>
    </source>
</evidence>
<dbReference type="Pfam" id="PF00153">
    <property type="entry name" value="Mito_carr"/>
    <property type="match status" value="3"/>
</dbReference>
<dbReference type="EMBL" id="LJIJ01000213">
    <property type="protein sequence ID" value="ODN00340.1"/>
    <property type="molecule type" value="Genomic_DNA"/>
</dbReference>
<evidence type="ECO:0000256" key="4">
    <source>
        <dbReference type="ARBA" id="ARBA00022692"/>
    </source>
</evidence>
<keyword evidence="8 9" id="KW-0472">Membrane</keyword>
<dbReference type="OMA" id="PIDCFRQ"/>
<dbReference type="Gene3D" id="1.50.40.10">
    <property type="entry name" value="Mitochondrial carrier domain"/>
    <property type="match status" value="1"/>
</dbReference>
<dbReference type="GO" id="GO:0031966">
    <property type="term" value="C:mitochondrial membrane"/>
    <property type="evidence" value="ECO:0007669"/>
    <property type="project" value="UniProtKB-SubCell"/>
</dbReference>
<dbReference type="Proteomes" id="UP000094527">
    <property type="component" value="Unassembled WGS sequence"/>
</dbReference>
<comment type="subcellular location">
    <subcellularLocation>
        <location evidence="1">Mitochondrion membrane</location>
        <topology evidence="1">Multi-pass membrane protein</topology>
    </subcellularLocation>
</comment>
<dbReference type="InterPro" id="IPR050567">
    <property type="entry name" value="Mitochondrial_Carrier"/>
</dbReference>
<dbReference type="SUPFAM" id="SSF103506">
    <property type="entry name" value="Mitochondrial carrier"/>
    <property type="match status" value="1"/>
</dbReference>
<organism evidence="11 12">
    <name type="scientific">Orchesella cincta</name>
    <name type="common">Springtail</name>
    <name type="synonym">Podura cincta</name>
    <dbReference type="NCBI Taxonomy" id="48709"/>
    <lineage>
        <taxon>Eukaryota</taxon>
        <taxon>Metazoa</taxon>
        <taxon>Ecdysozoa</taxon>
        <taxon>Arthropoda</taxon>
        <taxon>Hexapoda</taxon>
        <taxon>Collembola</taxon>
        <taxon>Entomobryomorpha</taxon>
        <taxon>Entomobryoidea</taxon>
        <taxon>Orchesellidae</taxon>
        <taxon>Orchesellinae</taxon>
        <taxon>Orchesella</taxon>
    </lineage>
</organism>
<dbReference type="FunFam" id="1.50.40.10:FF:000225">
    <property type="entry name" value="Mitochondrial ornithine transporter 1"/>
    <property type="match status" value="1"/>
</dbReference>
<keyword evidence="4 9" id="KW-0812">Transmembrane</keyword>
<feature type="repeat" description="Solcar" evidence="9">
    <location>
        <begin position="229"/>
        <end position="312"/>
    </location>
</feature>
<keyword evidence="7" id="KW-0496">Mitochondrion</keyword>
<name>A0A1D2N4Y7_ORCCI</name>
<dbReference type="PROSITE" id="PS50920">
    <property type="entry name" value="SOLCAR"/>
    <property type="match status" value="3"/>
</dbReference>
<dbReference type="InterPro" id="IPR023395">
    <property type="entry name" value="MCP_dom_sf"/>
</dbReference>
<dbReference type="InterPro" id="IPR018108">
    <property type="entry name" value="MCP_transmembrane"/>
</dbReference>
<evidence type="ECO:0000256" key="9">
    <source>
        <dbReference type="PROSITE-ProRule" id="PRU00282"/>
    </source>
</evidence>
<proteinExistence type="inferred from homology"/>
<evidence type="ECO:0000256" key="5">
    <source>
        <dbReference type="ARBA" id="ARBA00022737"/>
    </source>
</evidence>